<evidence type="ECO:0000256" key="8">
    <source>
        <dbReference type="ARBA" id="ARBA00022842"/>
    </source>
</evidence>
<sequence length="295" mass="33099">MNNQLLKEQFDQSVHRFQQLAMNTVFEIFIAHPDFNFAQSAAHEAFALLKQLENDLSRFKENSDVARINQLQPGQSTIVSPDTFECLQLCQKLFDLTGRLFDVGQGDLYDFYKGKQKPAAPLRQGSIRNLRLDRENFSVYCVKDSPSIDLGGIGKGFALDRMKEFLQDWEINRALLQGGYSSILAFGDMAWPLSIHHIFRKDELLCRLNLKDAALGASGLAKGPHIVNPLTHQPVDPQKAVWILAPKAAIADALSTSGLILAESDLENLQRKSEIPFEFLIVTPDTILKSNGWLD</sequence>
<comment type="cofactor">
    <cofactor evidence="1">
        <name>Mg(2+)</name>
        <dbReference type="ChEBI" id="CHEBI:18420"/>
    </cofactor>
</comment>
<comment type="caution">
    <text evidence="12">The sequence shown here is derived from an EMBL/GenBank/DDBJ whole genome shotgun (WGS) entry which is preliminary data.</text>
</comment>
<keyword evidence="7" id="KW-0274">FAD</keyword>
<proteinExistence type="predicted"/>
<evidence type="ECO:0000256" key="4">
    <source>
        <dbReference type="ARBA" id="ARBA00022630"/>
    </source>
</evidence>
<accession>A0A7V5LIW4</accession>
<evidence type="ECO:0000256" key="6">
    <source>
        <dbReference type="ARBA" id="ARBA00022723"/>
    </source>
</evidence>
<feature type="coiled-coil region" evidence="11">
    <location>
        <begin position="42"/>
        <end position="69"/>
    </location>
</feature>
<dbReference type="SUPFAM" id="SSF143631">
    <property type="entry name" value="ApbE-like"/>
    <property type="match status" value="1"/>
</dbReference>
<dbReference type="PANTHER" id="PTHR30040">
    <property type="entry name" value="THIAMINE BIOSYNTHESIS LIPOPROTEIN APBE"/>
    <property type="match status" value="1"/>
</dbReference>
<organism evidence="12">
    <name type="scientific">Caldithrix abyssi</name>
    <dbReference type="NCBI Taxonomy" id="187145"/>
    <lineage>
        <taxon>Bacteria</taxon>
        <taxon>Pseudomonadati</taxon>
        <taxon>Calditrichota</taxon>
        <taxon>Calditrichia</taxon>
        <taxon>Calditrichales</taxon>
        <taxon>Calditrichaceae</taxon>
        <taxon>Caldithrix</taxon>
    </lineage>
</organism>
<evidence type="ECO:0000256" key="7">
    <source>
        <dbReference type="ARBA" id="ARBA00022827"/>
    </source>
</evidence>
<keyword evidence="6" id="KW-0479">Metal-binding</keyword>
<name>A0A7V5LIW4_CALAY</name>
<evidence type="ECO:0000256" key="2">
    <source>
        <dbReference type="ARBA" id="ARBA00011955"/>
    </source>
</evidence>
<evidence type="ECO:0000256" key="11">
    <source>
        <dbReference type="SAM" id="Coils"/>
    </source>
</evidence>
<keyword evidence="11" id="KW-0175">Coiled coil</keyword>
<evidence type="ECO:0000313" key="12">
    <source>
        <dbReference type="EMBL" id="HHE54310.1"/>
    </source>
</evidence>
<dbReference type="EC" id="2.7.1.180" evidence="2"/>
<keyword evidence="4" id="KW-0285">Flavoprotein</keyword>
<dbReference type="Pfam" id="PF02424">
    <property type="entry name" value="ApbE"/>
    <property type="match status" value="1"/>
</dbReference>
<dbReference type="InterPro" id="IPR024932">
    <property type="entry name" value="ApbE"/>
</dbReference>
<dbReference type="GO" id="GO:0046872">
    <property type="term" value="F:metal ion binding"/>
    <property type="evidence" value="ECO:0007669"/>
    <property type="project" value="UniProtKB-KW"/>
</dbReference>
<protein>
    <recommendedName>
        <fullName evidence="3">FAD:protein FMN transferase</fullName>
        <ecNumber evidence="2">2.7.1.180</ecNumber>
    </recommendedName>
    <alternativeName>
        <fullName evidence="9">Flavin transferase</fullName>
    </alternativeName>
</protein>
<dbReference type="Proteomes" id="UP000886111">
    <property type="component" value="Unassembled WGS sequence"/>
</dbReference>
<reference evidence="12" key="1">
    <citation type="journal article" date="2020" name="mSystems">
        <title>Genome- and Community-Level Interaction Insights into Carbon Utilization and Element Cycling Functions of Hydrothermarchaeota in Hydrothermal Sediment.</title>
        <authorList>
            <person name="Zhou Z."/>
            <person name="Liu Y."/>
            <person name="Xu W."/>
            <person name="Pan J."/>
            <person name="Luo Z.H."/>
            <person name="Li M."/>
        </authorList>
    </citation>
    <scope>NUCLEOTIDE SEQUENCE [LARGE SCALE GENOMIC DNA]</scope>
    <source>
        <strain evidence="12">HyVt-76</strain>
    </source>
</reference>
<evidence type="ECO:0000256" key="10">
    <source>
        <dbReference type="ARBA" id="ARBA00048540"/>
    </source>
</evidence>
<gene>
    <name evidence="12" type="ORF">ENL21_00910</name>
</gene>
<evidence type="ECO:0000256" key="5">
    <source>
        <dbReference type="ARBA" id="ARBA00022679"/>
    </source>
</evidence>
<dbReference type="EMBL" id="DRTD01000068">
    <property type="protein sequence ID" value="HHE54310.1"/>
    <property type="molecule type" value="Genomic_DNA"/>
</dbReference>
<comment type="catalytic activity">
    <reaction evidence="10">
        <text>L-threonyl-[protein] + FAD = FMN-L-threonyl-[protein] + AMP + H(+)</text>
        <dbReference type="Rhea" id="RHEA:36847"/>
        <dbReference type="Rhea" id="RHEA-COMP:11060"/>
        <dbReference type="Rhea" id="RHEA-COMP:11061"/>
        <dbReference type="ChEBI" id="CHEBI:15378"/>
        <dbReference type="ChEBI" id="CHEBI:30013"/>
        <dbReference type="ChEBI" id="CHEBI:57692"/>
        <dbReference type="ChEBI" id="CHEBI:74257"/>
        <dbReference type="ChEBI" id="CHEBI:456215"/>
        <dbReference type="EC" id="2.7.1.180"/>
    </reaction>
</comment>
<dbReference type="AlphaFoldDB" id="A0A7V5LIW4"/>
<dbReference type="Gene3D" id="3.10.520.10">
    <property type="entry name" value="ApbE-like domains"/>
    <property type="match status" value="1"/>
</dbReference>
<evidence type="ECO:0000256" key="3">
    <source>
        <dbReference type="ARBA" id="ARBA00016337"/>
    </source>
</evidence>
<dbReference type="InterPro" id="IPR003374">
    <property type="entry name" value="ApbE-like_sf"/>
</dbReference>
<keyword evidence="8" id="KW-0460">Magnesium</keyword>
<evidence type="ECO:0000256" key="9">
    <source>
        <dbReference type="ARBA" id="ARBA00031306"/>
    </source>
</evidence>
<evidence type="ECO:0000256" key="1">
    <source>
        <dbReference type="ARBA" id="ARBA00001946"/>
    </source>
</evidence>
<dbReference type="PANTHER" id="PTHR30040:SF2">
    <property type="entry name" value="FAD:PROTEIN FMN TRANSFERASE"/>
    <property type="match status" value="1"/>
</dbReference>
<dbReference type="GO" id="GO:0016740">
    <property type="term" value="F:transferase activity"/>
    <property type="evidence" value="ECO:0007669"/>
    <property type="project" value="UniProtKB-KW"/>
</dbReference>
<keyword evidence="5 12" id="KW-0808">Transferase</keyword>